<dbReference type="InterPro" id="IPR002347">
    <property type="entry name" value="SDR_fam"/>
</dbReference>
<dbReference type="PRINTS" id="PR00081">
    <property type="entry name" value="GDHRDH"/>
</dbReference>
<dbReference type="SUPFAM" id="SSF51735">
    <property type="entry name" value="NAD(P)-binding Rossmann-fold domains"/>
    <property type="match status" value="1"/>
</dbReference>
<reference evidence="3" key="2">
    <citation type="submission" date="2023-02" db="EMBL/GenBank/DDBJ databases">
        <authorList>
            <person name="Rayyan A."/>
            <person name="Meyer T."/>
            <person name="Kyndt J.A."/>
        </authorList>
    </citation>
    <scope>NUCLEOTIDE SEQUENCE</scope>
    <source>
        <strain evidence="3">DSM 9987</strain>
    </source>
</reference>
<evidence type="ECO:0000313" key="4">
    <source>
        <dbReference type="Proteomes" id="UP001165652"/>
    </source>
</evidence>
<dbReference type="RefSeq" id="WP_272775212.1">
    <property type="nucleotide sequence ID" value="NZ_JAQQLI010000001.1"/>
</dbReference>
<evidence type="ECO:0000313" key="3">
    <source>
        <dbReference type="EMBL" id="MDC7784369.1"/>
    </source>
</evidence>
<name>A0ABT5J4X4_RHOTP</name>
<dbReference type="SMART" id="SM00822">
    <property type="entry name" value="PKS_KR"/>
    <property type="match status" value="1"/>
</dbReference>
<gene>
    <name evidence="3" type="ORF">PQJ73_01620</name>
</gene>
<dbReference type="InterPro" id="IPR036291">
    <property type="entry name" value="NAD(P)-bd_dom_sf"/>
</dbReference>
<dbReference type="Gene3D" id="3.40.50.720">
    <property type="entry name" value="NAD(P)-binding Rossmann-like Domain"/>
    <property type="match status" value="1"/>
</dbReference>
<dbReference type="PRINTS" id="PR00080">
    <property type="entry name" value="SDRFAMILY"/>
</dbReference>
<evidence type="ECO:0000256" key="1">
    <source>
        <dbReference type="ARBA" id="ARBA00006484"/>
    </source>
</evidence>
<dbReference type="CDD" id="cd05233">
    <property type="entry name" value="SDR_c"/>
    <property type="match status" value="1"/>
</dbReference>
<dbReference type="Proteomes" id="UP001165652">
    <property type="component" value="Unassembled WGS sequence"/>
</dbReference>
<sequence length="253" mass="26302">MGRLVGRTALVTGAGSGIGETTAKLFAREGARVVLVGRREASLRRVEAEIEAAGGAAAHVAADLSTRDGCETAVAGAVAAFGRLDVLVNNAGIADQHKSTVNTTDDLWGRVIATNLTGVFRMCRAALPRMERQGAGTIVNVSSIGGVYGIAGASYSSAKAAVLALTRNIAIQYAGRGIRCNATCPGPTPTPMLAATEREDVDRDMREITARHVDTSLPVTETIDQANAILFLACDESKAITGQYLVIDNGMCL</sequence>
<dbReference type="InterPro" id="IPR057326">
    <property type="entry name" value="KR_dom"/>
</dbReference>
<dbReference type="PANTHER" id="PTHR42760">
    <property type="entry name" value="SHORT-CHAIN DEHYDROGENASES/REDUCTASES FAMILY MEMBER"/>
    <property type="match status" value="1"/>
</dbReference>
<comment type="similarity">
    <text evidence="1">Belongs to the short-chain dehydrogenases/reductases (SDR) family.</text>
</comment>
<dbReference type="EMBL" id="JAQQLI010000001">
    <property type="protein sequence ID" value="MDC7784369.1"/>
    <property type="molecule type" value="Genomic_DNA"/>
</dbReference>
<evidence type="ECO:0000259" key="2">
    <source>
        <dbReference type="SMART" id="SM00822"/>
    </source>
</evidence>
<accession>A0ABT5J4X4</accession>
<keyword evidence="4" id="KW-1185">Reference proteome</keyword>
<protein>
    <submittedName>
        <fullName evidence="3">SDR family NAD(P)-dependent oxidoreductase</fullName>
    </submittedName>
</protein>
<proteinExistence type="inferred from homology"/>
<dbReference type="Pfam" id="PF13561">
    <property type="entry name" value="adh_short_C2"/>
    <property type="match status" value="1"/>
</dbReference>
<dbReference type="InterPro" id="IPR020904">
    <property type="entry name" value="Sc_DH/Rdtase_CS"/>
</dbReference>
<dbReference type="PROSITE" id="PS00061">
    <property type="entry name" value="ADH_SHORT"/>
    <property type="match status" value="1"/>
</dbReference>
<reference evidence="3" key="1">
    <citation type="journal article" date="2023" name="Microbiol Resour">
        <title>Genome Sequences of Rhodoplanes serenus and Two Thermotolerant Strains, Rhodoplanes tepidamans and 'Rhodoplanes cryptolactis,' Further Refine the Genus.</title>
        <authorList>
            <person name="Rayyan A.A."/>
            <person name="Kyndt J.A."/>
        </authorList>
    </citation>
    <scope>NUCLEOTIDE SEQUENCE</scope>
    <source>
        <strain evidence="3">DSM 9987</strain>
    </source>
</reference>
<comment type="caution">
    <text evidence="3">The sequence shown here is derived from an EMBL/GenBank/DDBJ whole genome shotgun (WGS) entry which is preliminary data.</text>
</comment>
<feature type="domain" description="Ketoreductase" evidence="2">
    <location>
        <begin position="7"/>
        <end position="177"/>
    </location>
</feature>
<organism evidence="3 4">
    <name type="scientific">Rhodoplanes tepidamans</name>
    <name type="common">Rhodoplanes cryptolactis</name>
    <dbReference type="NCBI Taxonomy" id="200616"/>
    <lineage>
        <taxon>Bacteria</taxon>
        <taxon>Pseudomonadati</taxon>
        <taxon>Pseudomonadota</taxon>
        <taxon>Alphaproteobacteria</taxon>
        <taxon>Hyphomicrobiales</taxon>
        <taxon>Nitrobacteraceae</taxon>
        <taxon>Rhodoplanes</taxon>
    </lineage>
</organism>